<evidence type="ECO:0000256" key="5">
    <source>
        <dbReference type="RuleBase" id="RU367024"/>
    </source>
</evidence>
<evidence type="ECO:0000313" key="8">
    <source>
        <dbReference type="Proteomes" id="UP000694560"/>
    </source>
</evidence>
<evidence type="ECO:0000313" key="7">
    <source>
        <dbReference type="Ensembl" id="ENSMCSP00000009089.1"/>
    </source>
</evidence>
<feature type="domain" description="dUTPase-like" evidence="6">
    <location>
        <begin position="39"/>
        <end position="112"/>
    </location>
</feature>
<comment type="similarity">
    <text evidence="2 5">Belongs to the dUTPase family.</text>
</comment>
<evidence type="ECO:0000256" key="3">
    <source>
        <dbReference type="ARBA" id="ARBA00022801"/>
    </source>
</evidence>
<keyword evidence="4 5" id="KW-0546">Nucleotide metabolism</keyword>
<sequence>METPLMRTITPHLQIQPLTVSEMLTYWKVTLGAMAPYWVTPEDAGLDLYALELIKINPNQMKVINTGIGIQIPPGHSHLITATSSLALKSIHITGGMIDADYRGEMKVILMAQLLILWMEKFPYKLPLEKRLILWAPLDKQETSNGQYGQKTSQNQWLIGWDASQNFDHCSWNPRVPGKARGRLKITVAAKHD</sequence>
<dbReference type="Proteomes" id="UP000694560">
    <property type="component" value="Unplaced"/>
</dbReference>
<dbReference type="Ensembl" id="ENSMCST00000009311.1">
    <property type="protein sequence ID" value="ENSMCSP00000009089.1"/>
    <property type="gene ID" value="ENSMCSG00000006458.1"/>
</dbReference>
<dbReference type="CDD" id="cd07557">
    <property type="entry name" value="trimeric_dUTPase"/>
    <property type="match status" value="1"/>
</dbReference>
<dbReference type="Pfam" id="PF00692">
    <property type="entry name" value="dUTPase"/>
    <property type="match status" value="1"/>
</dbReference>
<dbReference type="InterPro" id="IPR008181">
    <property type="entry name" value="dUTPase"/>
</dbReference>
<keyword evidence="3 5" id="KW-0378">Hydrolase</keyword>
<keyword evidence="5" id="KW-0460">Magnesium</keyword>
<protein>
    <recommendedName>
        <fullName evidence="5">Deoxyuridine 5'-triphosphate nucleotidohydrolase</fullName>
        <shortName evidence="5">dUTPase</shortName>
        <ecNumber evidence="5">3.6.1.23</ecNumber>
    </recommendedName>
    <alternativeName>
        <fullName evidence="5">dUTP pyrophosphatase</fullName>
    </alternativeName>
</protein>
<organism evidence="7 8">
    <name type="scientific">Malurus cyaneus samueli</name>
    <dbReference type="NCBI Taxonomy" id="2593467"/>
    <lineage>
        <taxon>Eukaryota</taxon>
        <taxon>Metazoa</taxon>
        <taxon>Chordata</taxon>
        <taxon>Craniata</taxon>
        <taxon>Vertebrata</taxon>
        <taxon>Euteleostomi</taxon>
        <taxon>Archelosauria</taxon>
        <taxon>Archosauria</taxon>
        <taxon>Dinosauria</taxon>
        <taxon>Saurischia</taxon>
        <taxon>Theropoda</taxon>
        <taxon>Coelurosauria</taxon>
        <taxon>Aves</taxon>
        <taxon>Neognathae</taxon>
        <taxon>Neoaves</taxon>
        <taxon>Telluraves</taxon>
        <taxon>Australaves</taxon>
        <taxon>Passeriformes</taxon>
        <taxon>Meliphagoidea</taxon>
        <taxon>Maluridae</taxon>
        <taxon>Malurus</taxon>
    </lineage>
</organism>
<proteinExistence type="inferred from homology"/>
<dbReference type="OrthoDB" id="9900537at2759"/>
<dbReference type="GO" id="GO:0006226">
    <property type="term" value="P:dUMP biosynthetic process"/>
    <property type="evidence" value="ECO:0007669"/>
    <property type="project" value="UniProtKB-UniRule"/>
</dbReference>
<reference evidence="7" key="2">
    <citation type="submission" date="2025-09" db="UniProtKB">
        <authorList>
            <consortium name="Ensembl"/>
        </authorList>
    </citation>
    <scope>IDENTIFICATION</scope>
</reference>
<evidence type="ECO:0000256" key="4">
    <source>
        <dbReference type="ARBA" id="ARBA00023080"/>
    </source>
</evidence>
<evidence type="ECO:0000256" key="2">
    <source>
        <dbReference type="ARBA" id="ARBA00006581"/>
    </source>
</evidence>
<dbReference type="GO" id="GO:0000287">
    <property type="term" value="F:magnesium ion binding"/>
    <property type="evidence" value="ECO:0007669"/>
    <property type="project" value="UniProtKB-UniRule"/>
</dbReference>
<dbReference type="GO" id="GO:0046081">
    <property type="term" value="P:dUTP catabolic process"/>
    <property type="evidence" value="ECO:0007669"/>
    <property type="project" value="UniProtKB-UniRule"/>
</dbReference>
<reference evidence="7" key="1">
    <citation type="submission" date="2025-08" db="UniProtKB">
        <authorList>
            <consortium name="Ensembl"/>
        </authorList>
    </citation>
    <scope>IDENTIFICATION</scope>
</reference>
<dbReference type="EC" id="3.6.1.23" evidence="5"/>
<evidence type="ECO:0000256" key="1">
    <source>
        <dbReference type="ARBA" id="ARBA00005142"/>
    </source>
</evidence>
<keyword evidence="8" id="KW-1185">Reference proteome</keyword>
<evidence type="ECO:0000259" key="6">
    <source>
        <dbReference type="Pfam" id="PF00692"/>
    </source>
</evidence>
<dbReference type="InterPro" id="IPR033704">
    <property type="entry name" value="dUTPase_trimeric"/>
</dbReference>
<dbReference type="UniPathway" id="UPA00610">
    <property type="reaction ID" value="UER00666"/>
</dbReference>
<dbReference type="AlphaFoldDB" id="A0A8C5TKD5"/>
<comment type="catalytic activity">
    <reaction evidence="5">
        <text>dUTP + H2O = dUMP + diphosphate + H(+)</text>
        <dbReference type="Rhea" id="RHEA:10248"/>
        <dbReference type="ChEBI" id="CHEBI:15377"/>
        <dbReference type="ChEBI" id="CHEBI:15378"/>
        <dbReference type="ChEBI" id="CHEBI:33019"/>
        <dbReference type="ChEBI" id="CHEBI:61555"/>
        <dbReference type="ChEBI" id="CHEBI:246422"/>
        <dbReference type="EC" id="3.6.1.23"/>
    </reaction>
</comment>
<accession>A0A8C5TKD5</accession>
<name>A0A8C5TKD5_9PASS</name>
<comment type="function">
    <text evidence="5">Involved in nucleotide metabolism via production of dUMP, the immediate precursor of thymidine nucleotides, and decreases the intracellular concentration of dUTP so that uracil cannot be incorporated into DNA.</text>
</comment>
<dbReference type="PANTHER" id="PTHR11241">
    <property type="entry name" value="DEOXYURIDINE 5'-TRIPHOSPHATE NUCLEOTIDOHYDROLASE"/>
    <property type="match status" value="1"/>
</dbReference>
<dbReference type="Gene3D" id="2.70.40.10">
    <property type="match status" value="1"/>
</dbReference>
<dbReference type="GO" id="GO:0004170">
    <property type="term" value="F:dUTP diphosphatase activity"/>
    <property type="evidence" value="ECO:0007669"/>
    <property type="project" value="UniProtKB-UniRule"/>
</dbReference>
<dbReference type="PANTHER" id="PTHR11241:SF0">
    <property type="entry name" value="DEOXYURIDINE 5'-TRIPHOSPHATE NUCLEOTIDOHYDROLASE"/>
    <property type="match status" value="1"/>
</dbReference>
<dbReference type="InterPro" id="IPR036157">
    <property type="entry name" value="dUTPase-like_sf"/>
</dbReference>
<dbReference type="InterPro" id="IPR029054">
    <property type="entry name" value="dUTPase-like"/>
</dbReference>
<comment type="pathway">
    <text evidence="1 5">Pyrimidine metabolism; dUMP biosynthesis; dUMP from dCTP (dUTP route): step 2/2.</text>
</comment>
<dbReference type="SUPFAM" id="SSF51283">
    <property type="entry name" value="dUTPase-like"/>
    <property type="match status" value="1"/>
</dbReference>
<comment type="cofactor">
    <cofactor evidence="5">
        <name>Mg(2+)</name>
        <dbReference type="ChEBI" id="CHEBI:18420"/>
    </cofactor>
</comment>
<keyword evidence="5" id="KW-0479">Metal-binding</keyword>